<protein>
    <recommendedName>
        <fullName evidence="3">DUF3304 domain-containing protein</fullName>
    </recommendedName>
</protein>
<evidence type="ECO:0000313" key="1">
    <source>
        <dbReference type="EMBL" id="QBE65856.1"/>
    </source>
</evidence>
<organism evidence="1 2">
    <name type="scientific">Pseudoduganella lutea</name>
    <dbReference type="NCBI Taxonomy" id="321985"/>
    <lineage>
        <taxon>Bacteria</taxon>
        <taxon>Pseudomonadati</taxon>
        <taxon>Pseudomonadota</taxon>
        <taxon>Betaproteobacteria</taxon>
        <taxon>Burkholderiales</taxon>
        <taxon>Oxalobacteraceae</taxon>
        <taxon>Telluria group</taxon>
        <taxon>Pseudoduganella</taxon>
    </lineage>
</organism>
<keyword evidence="2" id="KW-1185">Reference proteome</keyword>
<sequence>MKNWNHVTGSEKNGSGLQDRRGMLKFLGLGFLMPLAACNQGEGKPREHIVLNAEMFSYIDRPVFDIFFNGEDLGVMNNYGATGTIVGVRIPFGAQTLSWRLDGPRGMPRNGETVNMKNALVIAPGQIPPHIRYVGIHLYPDDTAEVTFSEGVPERTARGEEILAKRKQVDSK</sequence>
<dbReference type="AlphaFoldDB" id="A0A4P6L2K7"/>
<evidence type="ECO:0000313" key="2">
    <source>
        <dbReference type="Proteomes" id="UP000290637"/>
    </source>
</evidence>
<dbReference type="Proteomes" id="UP000290637">
    <property type="component" value="Chromosome"/>
</dbReference>
<dbReference type="KEGG" id="plue:EWM63_25120"/>
<dbReference type="RefSeq" id="WP_130188965.1">
    <property type="nucleotide sequence ID" value="NZ_CP035913.1"/>
</dbReference>
<proteinExistence type="predicted"/>
<reference evidence="1 2" key="1">
    <citation type="submission" date="2019-02" db="EMBL/GenBank/DDBJ databases">
        <title>Draft Genome Sequences of Six Type Strains of the Genus Massilia.</title>
        <authorList>
            <person name="Miess H."/>
            <person name="Frediansyhah A."/>
            <person name="Gross H."/>
        </authorList>
    </citation>
    <scope>NUCLEOTIDE SEQUENCE [LARGE SCALE GENOMIC DNA]</scope>
    <source>
        <strain evidence="1 2">DSM 17473</strain>
    </source>
</reference>
<gene>
    <name evidence="1" type="ORF">EWM63_25120</name>
</gene>
<evidence type="ECO:0008006" key="3">
    <source>
        <dbReference type="Google" id="ProtNLM"/>
    </source>
</evidence>
<name>A0A4P6L2K7_9BURK</name>
<dbReference type="OrthoDB" id="9103592at2"/>
<dbReference type="EMBL" id="CP035913">
    <property type="protein sequence ID" value="QBE65856.1"/>
    <property type="molecule type" value="Genomic_DNA"/>
</dbReference>
<accession>A0A4P6L2K7</accession>